<gene>
    <name evidence="1" type="ORF">AVEN_114651_1</name>
</gene>
<dbReference type="Proteomes" id="UP000499080">
    <property type="component" value="Unassembled WGS sequence"/>
</dbReference>
<organism evidence="1 2">
    <name type="scientific">Araneus ventricosus</name>
    <name type="common">Orbweaver spider</name>
    <name type="synonym">Epeira ventricosa</name>
    <dbReference type="NCBI Taxonomy" id="182803"/>
    <lineage>
        <taxon>Eukaryota</taxon>
        <taxon>Metazoa</taxon>
        <taxon>Ecdysozoa</taxon>
        <taxon>Arthropoda</taxon>
        <taxon>Chelicerata</taxon>
        <taxon>Arachnida</taxon>
        <taxon>Araneae</taxon>
        <taxon>Araneomorphae</taxon>
        <taxon>Entelegynae</taxon>
        <taxon>Araneoidea</taxon>
        <taxon>Araneidae</taxon>
        <taxon>Araneus</taxon>
    </lineage>
</organism>
<accession>A0A4Y2NNS6</accession>
<name>A0A4Y2NNS6_ARAVE</name>
<protein>
    <submittedName>
        <fullName evidence="1">Uncharacterized protein</fullName>
    </submittedName>
</protein>
<sequence>MLPYFHSSSHFLYANSCHIHLKDTIGMKGRLDPNESEEFLPTRRSDKNSVWCVIRYDHRTNPHNIHEDTGELTHERRISDSTISKRNLCGSYQSGIFFHSC</sequence>
<evidence type="ECO:0000313" key="2">
    <source>
        <dbReference type="Proteomes" id="UP000499080"/>
    </source>
</evidence>
<comment type="caution">
    <text evidence="1">The sequence shown here is derived from an EMBL/GenBank/DDBJ whole genome shotgun (WGS) entry which is preliminary data.</text>
</comment>
<proteinExistence type="predicted"/>
<dbReference type="AlphaFoldDB" id="A0A4Y2NNS6"/>
<reference evidence="1 2" key="1">
    <citation type="journal article" date="2019" name="Sci. Rep.">
        <title>Orb-weaving spider Araneus ventricosus genome elucidates the spidroin gene catalogue.</title>
        <authorList>
            <person name="Kono N."/>
            <person name="Nakamura H."/>
            <person name="Ohtoshi R."/>
            <person name="Moran D.A.P."/>
            <person name="Shinohara A."/>
            <person name="Yoshida Y."/>
            <person name="Fujiwara M."/>
            <person name="Mori M."/>
            <person name="Tomita M."/>
            <person name="Arakawa K."/>
        </authorList>
    </citation>
    <scope>NUCLEOTIDE SEQUENCE [LARGE SCALE GENOMIC DNA]</scope>
</reference>
<evidence type="ECO:0000313" key="1">
    <source>
        <dbReference type="EMBL" id="GBN39647.1"/>
    </source>
</evidence>
<dbReference type="EMBL" id="BGPR01009385">
    <property type="protein sequence ID" value="GBN39647.1"/>
    <property type="molecule type" value="Genomic_DNA"/>
</dbReference>
<keyword evidence="2" id="KW-1185">Reference proteome</keyword>